<feature type="chain" id="PRO_5020911402" description="Chitin-binding type-2 domain-containing protein" evidence="1">
    <location>
        <begin position="18"/>
        <end position="191"/>
    </location>
</feature>
<dbReference type="OrthoDB" id="6020543at2759"/>
<accession>A0A4U8UK60</accession>
<sequence length="191" mass="21570">MLFKLLVFSCFVAVIAASNHVGPTADRKPYFENFSKKLRDLNCATLGEGAFVLGCSHEFVVCEPYSQWHMTLFFCPIGHDSKHLIINPENNKCEETQRVPVCQSDANPNVPIKINRKRFDCEGKNDGLYAIKACSQDYASCQSNVSTIMVCPYAQYFDEAAGACDYEENCGKVTRGKRFINSHESFERFFS</sequence>
<feature type="domain" description="Chitin-binding type-2" evidence="2">
    <location>
        <begin position="118"/>
        <end position="172"/>
    </location>
</feature>
<dbReference type="PROSITE" id="PS50940">
    <property type="entry name" value="CHIT_BIND_II"/>
    <property type="match status" value="1"/>
</dbReference>
<evidence type="ECO:0000259" key="2">
    <source>
        <dbReference type="PROSITE" id="PS50940"/>
    </source>
</evidence>
<protein>
    <recommendedName>
        <fullName evidence="2">Chitin-binding type-2 domain-containing protein</fullName>
    </recommendedName>
</protein>
<dbReference type="GO" id="GO:0008061">
    <property type="term" value="F:chitin binding"/>
    <property type="evidence" value="ECO:0007669"/>
    <property type="project" value="InterPro"/>
</dbReference>
<feature type="signal peptide" evidence="1">
    <location>
        <begin position="1"/>
        <end position="17"/>
    </location>
</feature>
<dbReference type="GO" id="GO:0005576">
    <property type="term" value="C:extracellular region"/>
    <property type="evidence" value="ECO:0007669"/>
    <property type="project" value="InterPro"/>
</dbReference>
<evidence type="ECO:0000313" key="4">
    <source>
        <dbReference type="Proteomes" id="UP000298663"/>
    </source>
</evidence>
<dbReference type="AlphaFoldDB" id="A0A4U8UK60"/>
<dbReference type="Proteomes" id="UP000298663">
    <property type="component" value="Chromosome X"/>
</dbReference>
<keyword evidence="1" id="KW-0732">Signal</keyword>
<dbReference type="InterPro" id="IPR036508">
    <property type="entry name" value="Chitin-bd_dom_sf"/>
</dbReference>
<keyword evidence="4" id="KW-1185">Reference proteome</keyword>
<evidence type="ECO:0000256" key="1">
    <source>
        <dbReference type="SAM" id="SignalP"/>
    </source>
</evidence>
<dbReference type="Pfam" id="PF01607">
    <property type="entry name" value="CBM_14"/>
    <property type="match status" value="1"/>
</dbReference>
<comment type="caution">
    <text evidence="3">The sequence shown here is derived from an EMBL/GenBank/DDBJ whole genome shotgun (WGS) entry which is preliminary data.</text>
</comment>
<dbReference type="EMBL" id="CM016762">
    <property type="protein sequence ID" value="TMS32899.1"/>
    <property type="molecule type" value="Genomic_DNA"/>
</dbReference>
<reference evidence="3 4" key="2">
    <citation type="journal article" date="2019" name="G3 (Bethesda)">
        <title>Hybrid Assembly of the Genome of the Entomopathogenic Nematode Steinernema carpocapsae Identifies the X-Chromosome.</title>
        <authorList>
            <person name="Serra L."/>
            <person name="Macchietto M."/>
            <person name="Macias-Munoz A."/>
            <person name="McGill C.J."/>
            <person name="Rodriguez I.M."/>
            <person name="Rodriguez B."/>
            <person name="Murad R."/>
            <person name="Mortazavi A."/>
        </authorList>
    </citation>
    <scope>NUCLEOTIDE SEQUENCE [LARGE SCALE GENOMIC DNA]</scope>
    <source>
        <strain evidence="3 4">ALL</strain>
    </source>
</reference>
<organism evidence="3 4">
    <name type="scientific">Steinernema carpocapsae</name>
    <name type="common">Entomopathogenic nematode</name>
    <dbReference type="NCBI Taxonomy" id="34508"/>
    <lineage>
        <taxon>Eukaryota</taxon>
        <taxon>Metazoa</taxon>
        <taxon>Ecdysozoa</taxon>
        <taxon>Nematoda</taxon>
        <taxon>Chromadorea</taxon>
        <taxon>Rhabditida</taxon>
        <taxon>Tylenchina</taxon>
        <taxon>Panagrolaimomorpha</taxon>
        <taxon>Strongyloidoidea</taxon>
        <taxon>Steinernematidae</taxon>
        <taxon>Steinernema</taxon>
    </lineage>
</organism>
<dbReference type="SUPFAM" id="SSF57625">
    <property type="entry name" value="Invertebrate chitin-binding proteins"/>
    <property type="match status" value="1"/>
</dbReference>
<dbReference type="Gene3D" id="3.20.20.80">
    <property type="entry name" value="Glycosidases"/>
    <property type="match status" value="1"/>
</dbReference>
<gene>
    <name evidence="3" type="ORF">L596_000693</name>
</gene>
<reference evidence="3 4" key="1">
    <citation type="journal article" date="2015" name="Genome Biol.">
        <title>Comparative genomics of Steinernema reveals deeply conserved gene regulatory networks.</title>
        <authorList>
            <person name="Dillman A.R."/>
            <person name="Macchietto M."/>
            <person name="Porter C.F."/>
            <person name="Rogers A."/>
            <person name="Williams B."/>
            <person name="Antoshechkin I."/>
            <person name="Lee M.M."/>
            <person name="Goodwin Z."/>
            <person name="Lu X."/>
            <person name="Lewis E.E."/>
            <person name="Goodrich-Blair H."/>
            <person name="Stock S.P."/>
            <person name="Adams B.J."/>
            <person name="Sternberg P.W."/>
            <person name="Mortazavi A."/>
        </authorList>
    </citation>
    <scope>NUCLEOTIDE SEQUENCE [LARGE SCALE GENOMIC DNA]</scope>
    <source>
        <strain evidence="3 4">ALL</strain>
    </source>
</reference>
<dbReference type="InterPro" id="IPR002557">
    <property type="entry name" value="Chitin-bd_dom"/>
</dbReference>
<dbReference type="EMBL" id="AZBU02000001">
    <property type="protein sequence ID" value="TMS32899.1"/>
    <property type="molecule type" value="Genomic_DNA"/>
</dbReference>
<evidence type="ECO:0000313" key="3">
    <source>
        <dbReference type="EMBL" id="TMS32899.1"/>
    </source>
</evidence>
<name>A0A4U8UK60_STECR</name>
<dbReference type="SMART" id="SM00494">
    <property type="entry name" value="ChtBD2"/>
    <property type="match status" value="2"/>
</dbReference>
<proteinExistence type="predicted"/>